<evidence type="ECO:0000256" key="11">
    <source>
        <dbReference type="SAM" id="MobiDB-lite"/>
    </source>
</evidence>
<dbReference type="Gene3D" id="3.40.50.300">
    <property type="entry name" value="P-loop containing nucleotide triphosphate hydrolases"/>
    <property type="match status" value="1"/>
</dbReference>
<dbReference type="Pfam" id="PF00664">
    <property type="entry name" value="ABC_membrane"/>
    <property type="match status" value="1"/>
</dbReference>
<dbReference type="Proteomes" id="UP000277671">
    <property type="component" value="Unassembled WGS sequence"/>
</dbReference>
<keyword evidence="5 15" id="KW-0067">ATP-binding</keyword>
<dbReference type="InterPro" id="IPR011527">
    <property type="entry name" value="ABC1_TM_dom"/>
</dbReference>
<dbReference type="CDD" id="cd18547">
    <property type="entry name" value="ABC_6TM_Tm288_like"/>
    <property type="match status" value="1"/>
</dbReference>
<evidence type="ECO:0000256" key="9">
    <source>
        <dbReference type="ARBA" id="ARBA00061644"/>
    </source>
</evidence>
<feature type="transmembrane region" description="Helical" evidence="12">
    <location>
        <begin position="220"/>
        <end position="251"/>
    </location>
</feature>
<dbReference type="FunFam" id="3.40.50.300:FF:000287">
    <property type="entry name" value="Multidrug ABC transporter ATP-binding protein"/>
    <property type="match status" value="1"/>
</dbReference>
<dbReference type="InterPro" id="IPR036640">
    <property type="entry name" value="ABC1_TM_sf"/>
</dbReference>
<comment type="subcellular location">
    <subcellularLocation>
        <location evidence="1">Cell membrane</location>
        <topology evidence="1">Multi-pass membrane protein</topology>
    </subcellularLocation>
</comment>
<keyword evidence="2" id="KW-0813">Transport</keyword>
<evidence type="ECO:0000259" key="13">
    <source>
        <dbReference type="PROSITE" id="PS50893"/>
    </source>
</evidence>
<feature type="transmembrane region" description="Helical" evidence="12">
    <location>
        <begin position="54"/>
        <end position="72"/>
    </location>
</feature>
<evidence type="ECO:0000256" key="4">
    <source>
        <dbReference type="ARBA" id="ARBA00022741"/>
    </source>
</evidence>
<gene>
    <name evidence="15" type="ORF">BDK92_6525</name>
</gene>
<dbReference type="SMART" id="SM00382">
    <property type="entry name" value="AAA"/>
    <property type="match status" value="1"/>
</dbReference>
<keyword evidence="16" id="KW-1185">Reference proteome</keyword>
<dbReference type="PROSITE" id="PS00211">
    <property type="entry name" value="ABC_TRANSPORTER_1"/>
    <property type="match status" value="1"/>
</dbReference>
<reference evidence="15 16" key="1">
    <citation type="submission" date="2018-10" db="EMBL/GenBank/DDBJ databases">
        <title>Sequencing the genomes of 1000 actinobacteria strains.</title>
        <authorList>
            <person name="Klenk H.-P."/>
        </authorList>
    </citation>
    <scope>NUCLEOTIDE SEQUENCE [LARGE SCALE GENOMIC DNA]</scope>
    <source>
        <strain evidence="15 16">DSM 45175</strain>
    </source>
</reference>
<dbReference type="EMBL" id="RBKT01000001">
    <property type="protein sequence ID" value="RKR92093.1"/>
    <property type="molecule type" value="Genomic_DNA"/>
</dbReference>
<dbReference type="InterPro" id="IPR027417">
    <property type="entry name" value="P-loop_NTPase"/>
</dbReference>
<evidence type="ECO:0000256" key="1">
    <source>
        <dbReference type="ARBA" id="ARBA00004651"/>
    </source>
</evidence>
<dbReference type="InterPro" id="IPR017871">
    <property type="entry name" value="ABC_transporter-like_CS"/>
</dbReference>
<comment type="function">
    <text evidence="8">ABC transporter involved in fatty acid import. Transmembrane domains (TMD) form a pore in the membrane and the ATP-binding domain (NBD) is responsible for energy generation.</text>
</comment>
<dbReference type="GO" id="GO:0015421">
    <property type="term" value="F:ABC-type oligopeptide transporter activity"/>
    <property type="evidence" value="ECO:0007669"/>
    <property type="project" value="TreeGrafter"/>
</dbReference>
<evidence type="ECO:0000256" key="10">
    <source>
        <dbReference type="ARBA" id="ARBA00071747"/>
    </source>
</evidence>
<dbReference type="Pfam" id="PF00005">
    <property type="entry name" value="ABC_tran"/>
    <property type="match status" value="1"/>
</dbReference>
<dbReference type="GO" id="GO:0005886">
    <property type="term" value="C:plasma membrane"/>
    <property type="evidence" value="ECO:0007669"/>
    <property type="project" value="UniProtKB-SubCell"/>
</dbReference>
<evidence type="ECO:0000259" key="14">
    <source>
        <dbReference type="PROSITE" id="PS50929"/>
    </source>
</evidence>
<feature type="region of interest" description="Disordered" evidence="11">
    <location>
        <begin position="1"/>
        <end position="25"/>
    </location>
</feature>
<comment type="caution">
    <text evidence="15">The sequence shown here is derived from an EMBL/GenBank/DDBJ whole genome shotgun (WGS) entry which is preliminary data.</text>
</comment>
<evidence type="ECO:0000256" key="2">
    <source>
        <dbReference type="ARBA" id="ARBA00022448"/>
    </source>
</evidence>
<dbReference type="InterPro" id="IPR039421">
    <property type="entry name" value="Type_1_exporter"/>
</dbReference>
<evidence type="ECO:0000256" key="6">
    <source>
        <dbReference type="ARBA" id="ARBA00022989"/>
    </source>
</evidence>
<dbReference type="PANTHER" id="PTHR43394:SF1">
    <property type="entry name" value="ATP-BINDING CASSETTE SUB-FAMILY B MEMBER 10, MITOCHONDRIAL"/>
    <property type="match status" value="1"/>
</dbReference>
<dbReference type="SUPFAM" id="SSF90123">
    <property type="entry name" value="ABC transporter transmembrane region"/>
    <property type="match status" value="1"/>
</dbReference>
<comment type="similarity">
    <text evidence="9">Belongs to the ABC transporter superfamily. Lipid exporter (TC 3.A.1.106) family.</text>
</comment>
<sequence>MSQQTTETTPARLPAAARRGGGPPWMGAGMPAEKSMNFLPSAKRLMGRLRPHRLQLIGVITLVVASVSLSVIGPKILGHATDIIFSGVIGKQLPPGTTTEQAVEGARAAGNDSFADIIAKANVLPGVGIDFDRLGRVLLLVMLLFAGASLLSWLAGYILNGVVQRTVRQLRSDVEDKLNRLPLPYFDKQPRGELLSRVTNDIDNISTSLQQTLSQLLTSLLTVVGVVVMMFVISPLLALVALVAVPLSVWVTKQIAKRSQKQFVAQWKHTGALNGQIEEAFTGHELVKVFGRQREIEASFAAKNDELFKASFGAQFVSGIIMPSMMFIGNLSYVAIAVIGGLRVASGAMSLGDVQAFIQYSRQFTQPLTQVASMANLLQSGVASAERVFDLLDAEEQSPDPVKPAPLTDRHGRVEFERVSFRYEHDKPLIEDLSLVAEPGHTVAIVGPTGAGKTTLVNLVMRFYELDSGRITLDGVDLTELRRDTLRSEIGMVLQDTWLFGGTIRENIAYGNPEASEEQILAAAKATFVDRFVRSLPDGYDTVIDEEGSNVSAGERQLITIARAFLSNPSLLILDEATSSVDTRTEVLLQRAMAALRSDRTSFVIAHRLSTIRDAHLILVMESGRIVEQGTHAELLAAEGAYHRLYHAQFSQPAIDVDEATPPPAVPGAPLLRQR</sequence>
<feature type="domain" description="ABC transporter" evidence="13">
    <location>
        <begin position="414"/>
        <end position="648"/>
    </location>
</feature>
<organism evidence="15 16">
    <name type="scientific">Micromonospora pisi</name>
    <dbReference type="NCBI Taxonomy" id="589240"/>
    <lineage>
        <taxon>Bacteria</taxon>
        <taxon>Bacillati</taxon>
        <taxon>Actinomycetota</taxon>
        <taxon>Actinomycetes</taxon>
        <taxon>Micromonosporales</taxon>
        <taxon>Micromonosporaceae</taxon>
        <taxon>Micromonospora</taxon>
    </lineage>
</organism>
<dbReference type="InterPro" id="IPR003593">
    <property type="entry name" value="AAA+_ATPase"/>
</dbReference>
<evidence type="ECO:0000256" key="7">
    <source>
        <dbReference type="ARBA" id="ARBA00023136"/>
    </source>
</evidence>
<dbReference type="PROSITE" id="PS50893">
    <property type="entry name" value="ABC_TRANSPORTER_2"/>
    <property type="match status" value="1"/>
</dbReference>
<evidence type="ECO:0000256" key="5">
    <source>
        <dbReference type="ARBA" id="ARBA00022840"/>
    </source>
</evidence>
<evidence type="ECO:0000256" key="3">
    <source>
        <dbReference type="ARBA" id="ARBA00022692"/>
    </source>
</evidence>
<protein>
    <recommendedName>
        <fullName evidence="10">Fatty acid ABC transporter ATP-binding/permease protein</fullName>
    </recommendedName>
</protein>
<dbReference type="Gene3D" id="1.20.1560.10">
    <property type="entry name" value="ABC transporter type 1, transmembrane domain"/>
    <property type="match status" value="1"/>
</dbReference>
<keyword evidence="7 12" id="KW-0472">Membrane</keyword>
<evidence type="ECO:0000313" key="15">
    <source>
        <dbReference type="EMBL" id="RKR92093.1"/>
    </source>
</evidence>
<dbReference type="SUPFAM" id="SSF52540">
    <property type="entry name" value="P-loop containing nucleoside triphosphate hydrolases"/>
    <property type="match status" value="1"/>
</dbReference>
<dbReference type="OrthoDB" id="9806127at2"/>
<dbReference type="GO" id="GO:0005524">
    <property type="term" value="F:ATP binding"/>
    <property type="evidence" value="ECO:0007669"/>
    <property type="project" value="UniProtKB-KW"/>
</dbReference>
<dbReference type="AlphaFoldDB" id="A0A495JSZ7"/>
<feature type="domain" description="ABC transmembrane type-1" evidence="14">
    <location>
        <begin position="57"/>
        <end position="380"/>
    </location>
</feature>
<name>A0A495JSZ7_9ACTN</name>
<keyword evidence="3 12" id="KW-0812">Transmembrane</keyword>
<keyword evidence="4" id="KW-0547">Nucleotide-binding</keyword>
<evidence type="ECO:0000256" key="12">
    <source>
        <dbReference type="SAM" id="Phobius"/>
    </source>
</evidence>
<evidence type="ECO:0000313" key="16">
    <source>
        <dbReference type="Proteomes" id="UP000277671"/>
    </source>
</evidence>
<accession>A0A495JSZ7</accession>
<proteinExistence type="inferred from homology"/>
<dbReference type="PANTHER" id="PTHR43394">
    <property type="entry name" value="ATP-DEPENDENT PERMEASE MDL1, MITOCHONDRIAL"/>
    <property type="match status" value="1"/>
</dbReference>
<dbReference type="InterPro" id="IPR003439">
    <property type="entry name" value="ABC_transporter-like_ATP-bd"/>
</dbReference>
<keyword evidence="6 12" id="KW-1133">Transmembrane helix</keyword>
<dbReference type="CDD" id="cd03254">
    <property type="entry name" value="ABCC_Glucan_exporter_like"/>
    <property type="match status" value="1"/>
</dbReference>
<dbReference type="GO" id="GO:0016887">
    <property type="term" value="F:ATP hydrolysis activity"/>
    <property type="evidence" value="ECO:0007669"/>
    <property type="project" value="InterPro"/>
</dbReference>
<feature type="transmembrane region" description="Helical" evidence="12">
    <location>
        <begin position="137"/>
        <end position="159"/>
    </location>
</feature>
<dbReference type="RefSeq" id="WP_121160143.1">
    <property type="nucleotide sequence ID" value="NZ_RBKT01000001.1"/>
</dbReference>
<evidence type="ECO:0000256" key="8">
    <source>
        <dbReference type="ARBA" id="ARBA00055053"/>
    </source>
</evidence>
<dbReference type="PROSITE" id="PS50929">
    <property type="entry name" value="ABC_TM1F"/>
    <property type="match status" value="1"/>
</dbReference>